<keyword evidence="1" id="KW-0812">Transmembrane</keyword>
<sequence>MQALPYSIYGLCFYLYSNLCSLYPTMPPLIGFLFILYKTRETKEHQDRYVVWIFICLLLLEAIHQEPLGFLILLFILYEELAIKRLLSVLQEHILWDAFHILAIYVLYFTLLSSLHNTPLKMWDYLLFCSIVEFVLWRIYAKS</sequence>
<dbReference type="Proteomes" id="UP000317935">
    <property type="component" value="Chromosome"/>
</dbReference>
<dbReference type="GeneID" id="56928640"/>
<reference evidence="3 4" key="1">
    <citation type="submission" date="2019-06" db="EMBL/GenBank/DDBJ databases">
        <title>Complete genome sequence of Helicobacter suis SNTW101c.</title>
        <authorList>
            <person name="Rimbara E."/>
            <person name="Suzuki M."/>
            <person name="Matsui H."/>
            <person name="Nakamura M."/>
            <person name="Mori S."/>
            <person name="Shibayama K."/>
        </authorList>
    </citation>
    <scope>NUCLEOTIDE SEQUENCE [LARGE SCALE GENOMIC DNA]</scope>
    <source>
        <strain evidence="3 4">SNTW101c</strain>
    </source>
</reference>
<organism evidence="3 4">
    <name type="scientific">Helicobacter suis</name>
    <dbReference type="NCBI Taxonomy" id="104628"/>
    <lineage>
        <taxon>Bacteria</taxon>
        <taxon>Pseudomonadati</taxon>
        <taxon>Campylobacterota</taxon>
        <taxon>Epsilonproteobacteria</taxon>
        <taxon>Campylobacterales</taxon>
        <taxon>Helicobacteraceae</taxon>
        <taxon>Helicobacter</taxon>
    </lineage>
</organism>
<gene>
    <name evidence="2" type="ORF">NHP190020_11750</name>
    <name evidence="3" type="ORF">SNTW_09730</name>
</gene>
<dbReference type="EMBL" id="AP019774">
    <property type="protein sequence ID" value="BCD70328.1"/>
    <property type="molecule type" value="Genomic_DNA"/>
</dbReference>
<dbReference type="Proteomes" id="UP000509742">
    <property type="component" value="Chromosome"/>
</dbReference>
<keyword evidence="1" id="KW-1133">Transmembrane helix</keyword>
<reference evidence="2 5" key="2">
    <citation type="submission" date="2020-04" db="EMBL/GenBank/DDBJ databases">
        <title>Genomic analysis of gastric non-Helicobacter pylori Helicobacters isolated in Japan.</title>
        <authorList>
            <person name="Suzuki M."/>
            <person name="Rimbara E."/>
        </authorList>
    </citation>
    <scope>NUCLEOTIDE SEQUENCE [LARGE SCALE GENOMIC DNA]</scope>
    <source>
        <strain evidence="2 5">NHP19-0020</strain>
    </source>
</reference>
<name>A0A6J4CXS0_9HELI</name>
<keyword evidence="5" id="KW-1185">Reference proteome</keyword>
<accession>A0A6J4CXS0</accession>
<feature type="transmembrane region" description="Helical" evidence="1">
    <location>
        <begin position="122"/>
        <end position="140"/>
    </location>
</feature>
<feature type="transmembrane region" description="Helical" evidence="1">
    <location>
        <begin position="49"/>
        <end position="78"/>
    </location>
</feature>
<proteinExistence type="predicted"/>
<evidence type="ECO:0000313" key="3">
    <source>
        <dbReference type="EMBL" id="BCD70328.1"/>
    </source>
</evidence>
<feature type="transmembrane region" description="Helical" evidence="1">
    <location>
        <begin position="13"/>
        <end position="37"/>
    </location>
</feature>
<feature type="transmembrane region" description="Helical" evidence="1">
    <location>
        <begin position="98"/>
        <end position="115"/>
    </location>
</feature>
<dbReference type="AlphaFoldDB" id="A0A6J4CXS0"/>
<evidence type="ECO:0000313" key="5">
    <source>
        <dbReference type="Proteomes" id="UP000509742"/>
    </source>
</evidence>
<keyword evidence="1" id="KW-0472">Membrane</keyword>
<evidence type="ECO:0000313" key="4">
    <source>
        <dbReference type="Proteomes" id="UP000317935"/>
    </source>
</evidence>
<evidence type="ECO:0000256" key="1">
    <source>
        <dbReference type="SAM" id="Phobius"/>
    </source>
</evidence>
<protein>
    <submittedName>
        <fullName evidence="3">Membrane protein</fullName>
    </submittedName>
</protein>
<dbReference type="EMBL" id="AP023036">
    <property type="protein sequence ID" value="BCD46136.1"/>
    <property type="molecule type" value="Genomic_DNA"/>
</dbReference>
<evidence type="ECO:0000313" key="2">
    <source>
        <dbReference type="EMBL" id="BCD46136.1"/>
    </source>
</evidence>
<dbReference type="RefSeq" id="WP_231102765.1">
    <property type="nucleotide sequence ID" value="NZ_AP019774.1"/>
</dbReference>